<dbReference type="InParanoid" id="A0A2K3E0C7"/>
<dbReference type="Proteomes" id="UP000006906">
    <property type="component" value="Chromosome 2"/>
</dbReference>
<evidence type="ECO:0000256" key="1">
    <source>
        <dbReference type="SAM" id="MobiDB-lite"/>
    </source>
</evidence>
<dbReference type="Gramene" id="PNW86242">
    <property type="protein sequence ID" value="PNW86242"/>
    <property type="gene ID" value="CHLRE_02g078476v5"/>
</dbReference>
<dbReference type="AlphaFoldDB" id="A0A2K3E0C7"/>
<keyword evidence="3" id="KW-1185">Reference proteome</keyword>
<evidence type="ECO:0000313" key="2">
    <source>
        <dbReference type="EMBL" id="PNW86242.1"/>
    </source>
</evidence>
<gene>
    <name evidence="2" type="ORF">CHLRE_02g078476v5</name>
</gene>
<dbReference type="GeneID" id="66052243"/>
<dbReference type="KEGG" id="cre:CHLRE_02g078476v5"/>
<sequence>MFFLGAGKGGGGTRRRQQAQQQGCRWLGAVGALSLGWHARGAACAVHSSNAPVLAALLDARMATTDVGNLAAAATAASGGPVAPSGDAGGSSCAAPAGSGAAAAAQQATACLKHSH</sequence>
<dbReference type="EMBL" id="CM008963">
    <property type="protein sequence ID" value="PNW86242.1"/>
    <property type="molecule type" value="Genomic_DNA"/>
</dbReference>
<proteinExistence type="predicted"/>
<feature type="region of interest" description="Disordered" evidence="1">
    <location>
        <begin position="77"/>
        <end position="97"/>
    </location>
</feature>
<protein>
    <submittedName>
        <fullName evidence="2">Uncharacterized protein</fullName>
    </submittedName>
</protein>
<dbReference type="RefSeq" id="XP_042926828.1">
    <property type="nucleotide sequence ID" value="XM_043059194.1"/>
</dbReference>
<organism evidence="2 3">
    <name type="scientific">Chlamydomonas reinhardtii</name>
    <name type="common">Chlamydomonas smithii</name>
    <dbReference type="NCBI Taxonomy" id="3055"/>
    <lineage>
        <taxon>Eukaryota</taxon>
        <taxon>Viridiplantae</taxon>
        <taxon>Chlorophyta</taxon>
        <taxon>core chlorophytes</taxon>
        <taxon>Chlorophyceae</taxon>
        <taxon>CS clade</taxon>
        <taxon>Chlamydomonadales</taxon>
        <taxon>Chlamydomonadaceae</taxon>
        <taxon>Chlamydomonas</taxon>
    </lineage>
</organism>
<evidence type="ECO:0000313" key="3">
    <source>
        <dbReference type="Proteomes" id="UP000006906"/>
    </source>
</evidence>
<accession>A0A2K3E0C7</accession>
<name>A0A2K3E0C7_CHLRE</name>
<reference evidence="2 3" key="1">
    <citation type="journal article" date="2007" name="Science">
        <title>The Chlamydomonas genome reveals the evolution of key animal and plant functions.</title>
        <authorList>
            <person name="Merchant S.S."/>
            <person name="Prochnik S.E."/>
            <person name="Vallon O."/>
            <person name="Harris E.H."/>
            <person name="Karpowicz S.J."/>
            <person name="Witman G.B."/>
            <person name="Terry A."/>
            <person name="Salamov A."/>
            <person name="Fritz-Laylin L.K."/>
            <person name="Marechal-Drouard L."/>
            <person name="Marshall W.F."/>
            <person name="Qu L.H."/>
            <person name="Nelson D.R."/>
            <person name="Sanderfoot A.A."/>
            <person name="Spalding M.H."/>
            <person name="Kapitonov V.V."/>
            <person name="Ren Q."/>
            <person name="Ferris P."/>
            <person name="Lindquist E."/>
            <person name="Shapiro H."/>
            <person name="Lucas S.M."/>
            <person name="Grimwood J."/>
            <person name="Schmutz J."/>
            <person name="Cardol P."/>
            <person name="Cerutti H."/>
            <person name="Chanfreau G."/>
            <person name="Chen C.L."/>
            <person name="Cognat V."/>
            <person name="Croft M.T."/>
            <person name="Dent R."/>
            <person name="Dutcher S."/>
            <person name="Fernandez E."/>
            <person name="Fukuzawa H."/>
            <person name="Gonzalez-Ballester D."/>
            <person name="Gonzalez-Halphen D."/>
            <person name="Hallmann A."/>
            <person name="Hanikenne M."/>
            <person name="Hippler M."/>
            <person name="Inwood W."/>
            <person name="Jabbari K."/>
            <person name="Kalanon M."/>
            <person name="Kuras R."/>
            <person name="Lefebvre P.A."/>
            <person name="Lemaire S.D."/>
            <person name="Lobanov A.V."/>
            <person name="Lohr M."/>
            <person name="Manuell A."/>
            <person name="Meier I."/>
            <person name="Mets L."/>
            <person name="Mittag M."/>
            <person name="Mittelmeier T."/>
            <person name="Moroney J.V."/>
            <person name="Moseley J."/>
            <person name="Napoli C."/>
            <person name="Nedelcu A.M."/>
            <person name="Niyogi K."/>
            <person name="Novoselov S.V."/>
            <person name="Paulsen I.T."/>
            <person name="Pazour G."/>
            <person name="Purton S."/>
            <person name="Ral J.P."/>
            <person name="Riano-Pachon D.M."/>
            <person name="Riekhof W."/>
            <person name="Rymarquis L."/>
            <person name="Schroda M."/>
            <person name="Stern D."/>
            <person name="Umen J."/>
            <person name="Willows R."/>
            <person name="Wilson N."/>
            <person name="Zimmer S.L."/>
            <person name="Allmer J."/>
            <person name="Balk J."/>
            <person name="Bisova K."/>
            <person name="Chen C.J."/>
            <person name="Elias M."/>
            <person name="Gendler K."/>
            <person name="Hauser C."/>
            <person name="Lamb M.R."/>
            <person name="Ledford H."/>
            <person name="Long J.C."/>
            <person name="Minagawa J."/>
            <person name="Page M.D."/>
            <person name="Pan J."/>
            <person name="Pootakham W."/>
            <person name="Roje S."/>
            <person name="Rose A."/>
            <person name="Stahlberg E."/>
            <person name="Terauchi A.M."/>
            <person name="Yang P."/>
            <person name="Ball S."/>
            <person name="Bowler C."/>
            <person name="Dieckmann C.L."/>
            <person name="Gladyshev V.N."/>
            <person name="Green P."/>
            <person name="Jorgensen R."/>
            <person name="Mayfield S."/>
            <person name="Mueller-Roeber B."/>
            <person name="Rajamani S."/>
            <person name="Sayre R.T."/>
            <person name="Brokstein P."/>
            <person name="Dubchak I."/>
            <person name="Goodstein D."/>
            <person name="Hornick L."/>
            <person name="Huang Y.W."/>
            <person name="Jhaveri J."/>
            <person name="Luo Y."/>
            <person name="Martinez D."/>
            <person name="Ngau W.C."/>
            <person name="Otillar B."/>
            <person name="Poliakov A."/>
            <person name="Porter A."/>
            <person name="Szajkowski L."/>
            <person name="Werner G."/>
            <person name="Zhou K."/>
            <person name="Grigoriev I.V."/>
            <person name="Rokhsar D.S."/>
            <person name="Grossman A.R."/>
        </authorList>
    </citation>
    <scope>NUCLEOTIDE SEQUENCE [LARGE SCALE GENOMIC DNA]</scope>
    <source>
        <strain evidence="3">CC-503</strain>
    </source>
</reference>